<feature type="non-terminal residue" evidence="8">
    <location>
        <position position="1"/>
    </location>
</feature>
<evidence type="ECO:0000313" key="9">
    <source>
        <dbReference type="Proteomes" id="UP000603297"/>
    </source>
</evidence>
<dbReference type="EMBL" id="WEIY01000433">
    <property type="protein sequence ID" value="NXY08150.1"/>
    <property type="molecule type" value="Genomic_DNA"/>
</dbReference>
<proteinExistence type="predicted"/>
<dbReference type="PROSITE" id="PS50994">
    <property type="entry name" value="INTEGRASE"/>
    <property type="match status" value="1"/>
</dbReference>
<evidence type="ECO:0000256" key="3">
    <source>
        <dbReference type="ARBA" id="ARBA00022722"/>
    </source>
</evidence>
<keyword evidence="2" id="KW-0548">Nucleotidyltransferase</keyword>
<dbReference type="AlphaFoldDB" id="A0A852MTY5"/>
<evidence type="ECO:0000256" key="5">
    <source>
        <dbReference type="ARBA" id="ARBA00022801"/>
    </source>
</evidence>
<dbReference type="GO" id="GO:0004519">
    <property type="term" value="F:endonuclease activity"/>
    <property type="evidence" value="ECO:0007669"/>
    <property type="project" value="UniProtKB-KW"/>
</dbReference>
<keyword evidence="5" id="KW-0378">Hydrolase</keyword>
<evidence type="ECO:0000256" key="2">
    <source>
        <dbReference type="ARBA" id="ARBA00022695"/>
    </source>
</evidence>
<accession>A0A852MTY5</accession>
<dbReference type="SUPFAM" id="SSF53098">
    <property type="entry name" value="Ribonuclease H-like"/>
    <property type="match status" value="1"/>
</dbReference>
<dbReference type="Pfam" id="PF00665">
    <property type="entry name" value="rve"/>
    <property type="match status" value="1"/>
</dbReference>
<feature type="domain" description="Integrase catalytic" evidence="7">
    <location>
        <begin position="1"/>
        <end position="64"/>
    </location>
</feature>
<comment type="caution">
    <text evidence="8">The sequence shown here is derived from an EMBL/GenBank/DDBJ whole genome shotgun (WGS) entry which is preliminary data.</text>
</comment>
<sequence length="64" mass="7203">KHACQHLLEAFASLRVPQEIKTDNGPIYTSQKLATSLMDWGVHHTFDISHSPTGQAIIERTHHT</sequence>
<keyword evidence="1" id="KW-0808">Transferase</keyword>
<keyword evidence="3" id="KW-0540">Nuclease</keyword>
<keyword evidence="4" id="KW-0255">Endonuclease</keyword>
<dbReference type="Gene3D" id="3.30.420.10">
    <property type="entry name" value="Ribonuclease H-like superfamily/Ribonuclease H"/>
    <property type="match status" value="1"/>
</dbReference>
<reference evidence="8" key="1">
    <citation type="submission" date="2020-02" db="EMBL/GenBank/DDBJ databases">
        <title>Bird 10,000 Genomes (B10K) Project - Family phase.</title>
        <authorList>
            <person name="Zhang G."/>
        </authorList>
    </citation>
    <scope>NUCLEOTIDE SEQUENCE</scope>
    <source>
        <strain evidence="8">B10K-IZ-033-77</strain>
    </source>
</reference>
<dbReference type="InterPro" id="IPR036397">
    <property type="entry name" value="RNaseH_sf"/>
</dbReference>
<gene>
    <name evidence="8" type="primary">Ervk8_0</name>
    <name evidence="8" type="ORF">PTEMEL_R15944</name>
</gene>
<dbReference type="PANTHER" id="PTHR41694:SF3">
    <property type="entry name" value="RNA-DIRECTED DNA POLYMERASE-RELATED"/>
    <property type="match status" value="1"/>
</dbReference>
<organism evidence="8 9">
    <name type="scientific">Pteruthius melanotis</name>
    <dbReference type="NCBI Taxonomy" id="357074"/>
    <lineage>
        <taxon>Eukaryota</taxon>
        <taxon>Metazoa</taxon>
        <taxon>Chordata</taxon>
        <taxon>Craniata</taxon>
        <taxon>Vertebrata</taxon>
        <taxon>Euteleostomi</taxon>
        <taxon>Archelosauria</taxon>
        <taxon>Archosauria</taxon>
        <taxon>Dinosauria</taxon>
        <taxon>Saurischia</taxon>
        <taxon>Theropoda</taxon>
        <taxon>Coelurosauria</taxon>
        <taxon>Aves</taxon>
        <taxon>Neognathae</taxon>
        <taxon>Neoaves</taxon>
        <taxon>Telluraves</taxon>
        <taxon>Australaves</taxon>
        <taxon>Passeriformes</taxon>
        <taxon>Sylvioidea</taxon>
        <taxon>Timaliidae</taxon>
        <taxon>Pteruthius</taxon>
    </lineage>
</organism>
<dbReference type="OrthoDB" id="9386368at2759"/>
<evidence type="ECO:0000256" key="1">
    <source>
        <dbReference type="ARBA" id="ARBA00022679"/>
    </source>
</evidence>
<evidence type="ECO:0000259" key="7">
    <source>
        <dbReference type="PROSITE" id="PS50994"/>
    </source>
</evidence>
<evidence type="ECO:0000313" key="8">
    <source>
        <dbReference type="EMBL" id="NXY08150.1"/>
    </source>
</evidence>
<dbReference type="PANTHER" id="PTHR41694">
    <property type="entry name" value="ENDOGENOUS RETROVIRUS GROUP K MEMBER POL PROTEIN"/>
    <property type="match status" value="1"/>
</dbReference>
<dbReference type="GO" id="GO:0003964">
    <property type="term" value="F:RNA-directed DNA polymerase activity"/>
    <property type="evidence" value="ECO:0007669"/>
    <property type="project" value="UniProtKB-KW"/>
</dbReference>
<dbReference type="GO" id="GO:0015074">
    <property type="term" value="P:DNA integration"/>
    <property type="evidence" value="ECO:0007669"/>
    <property type="project" value="InterPro"/>
</dbReference>
<protein>
    <submittedName>
        <fullName evidence="8">POK8 protein</fullName>
    </submittedName>
</protein>
<keyword evidence="9" id="KW-1185">Reference proteome</keyword>
<feature type="non-terminal residue" evidence="8">
    <location>
        <position position="64"/>
    </location>
</feature>
<keyword evidence="6" id="KW-0695">RNA-directed DNA polymerase</keyword>
<name>A0A852MTY5_9PASS</name>
<dbReference type="InterPro" id="IPR001584">
    <property type="entry name" value="Integrase_cat-core"/>
</dbReference>
<evidence type="ECO:0000256" key="6">
    <source>
        <dbReference type="ARBA" id="ARBA00022918"/>
    </source>
</evidence>
<dbReference type="InterPro" id="IPR012337">
    <property type="entry name" value="RNaseH-like_sf"/>
</dbReference>
<dbReference type="GO" id="GO:0035613">
    <property type="term" value="F:RNA stem-loop binding"/>
    <property type="evidence" value="ECO:0007669"/>
    <property type="project" value="TreeGrafter"/>
</dbReference>
<dbReference type="Proteomes" id="UP000603297">
    <property type="component" value="Unassembled WGS sequence"/>
</dbReference>
<evidence type="ECO:0000256" key="4">
    <source>
        <dbReference type="ARBA" id="ARBA00022759"/>
    </source>
</evidence>
<dbReference type="GO" id="GO:0016787">
    <property type="term" value="F:hydrolase activity"/>
    <property type="evidence" value="ECO:0007669"/>
    <property type="project" value="UniProtKB-KW"/>
</dbReference>